<keyword evidence="4 8" id="KW-0808">Transferase</keyword>
<keyword evidence="3 8" id="KW-0032">Aminotransferase</keyword>
<dbReference type="InterPro" id="IPR006222">
    <property type="entry name" value="GCVT_N"/>
</dbReference>
<evidence type="ECO:0000256" key="4">
    <source>
        <dbReference type="ARBA" id="ARBA00022679"/>
    </source>
</evidence>
<feature type="domain" description="Aminomethyltransferase C-terminal" evidence="10">
    <location>
        <begin position="312"/>
        <end position="388"/>
    </location>
</feature>
<evidence type="ECO:0000256" key="8">
    <source>
        <dbReference type="RuleBase" id="RU003981"/>
    </source>
</evidence>
<dbReference type="InterPro" id="IPR013977">
    <property type="entry name" value="GcvT_C"/>
</dbReference>
<evidence type="ECO:0000256" key="5">
    <source>
        <dbReference type="ARBA" id="ARBA00031395"/>
    </source>
</evidence>
<dbReference type="Gene3D" id="3.30.1360.120">
    <property type="entry name" value="Probable tRNA modification gtpase trme, domain 1"/>
    <property type="match status" value="1"/>
</dbReference>
<comment type="subcellular location">
    <subcellularLocation>
        <location evidence="8">Mitochondrion</location>
    </subcellularLocation>
</comment>
<dbReference type="PANTHER" id="PTHR43757:SF2">
    <property type="entry name" value="AMINOMETHYLTRANSFERASE, MITOCHONDRIAL"/>
    <property type="match status" value="1"/>
</dbReference>
<gene>
    <name evidence="11" type="ORF">AC631_03861</name>
</gene>
<dbReference type="InterPro" id="IPR006223">
    <property type="entry name" value="GcvT"/>
</dbReference>
<evidence type="ECO:0000256" key="3">
    <source>
        <dbReference type="ARBA" id="ARBA00022576"/>
    </source>
</evidence>
<dbReference type="Gene3D" id="2.40.30.110">
    <property type="entry name" value="Aminomethyltransferase beta-barrel domains"/>
    <property type="match status" value="1"/>
</dbReference>
<dbReference type="EC" id="2.1.2.10" evidence="2 8"/>
<organism evidence="11 12">
    <name type="scientific">Debaryomyces fabryi</name>
    <dbReference type="NCBI Taxonomy" id="58627"/>
    <lineage>
        <taxon>Eukaryota</taxon>
        <taxon>Fungi</taxon>
        <taxon>Dikarya</taxon>
        <taxon>Ascomycota</taxon>
        <taxon>Saccharomycotina</taxon>
        <taxon>Pichiomycetes</taxon>
        <taxon>Debaryomycetaceae</taxon>
        <taxon>Debaryomyces</taxon>
    </lineage>
</organism>
<keyword evidence="8" id="KW-0809">Transit peptide</keyword>
<evidence type="ECO:0000256" key="2">
    <source>
        <dbReference type="ARBA" id="ARBA00012616"/>
    </source>
</evidence>
<dbReference type="InterPro" id="IPR028896">
    <property type="entry name" value="GcvT/YgfZ/DmdA"/>
</dbReference>
<dbReference type="AlphaFoldDB" id="A0A0V1PWF8"/>
<comment type="catalytic activity">
    <reaction evidence="6 8">
        <text>N(6)-[(R)-S(8)-aminomethyldihydrolipoyl]-L-lysyl-[protein] + (6S)-5,6,7,8-tetrahydrofolate = N(6)-[(R)-dihydrolipoyl]-L-lysyl-[protein] + (6R)-5,10-methylene-5,6,7,8-tetrahydrofolate + NH4(+)</text>
        <dbReference type="Rhea" id="RHEA:16945"/>
        <dbReference type="Rhea" id="RHEA-COMP:10475"/>
        <dbReference type="Rhea" id="RHEA-COMP:10492"/>
        <dbReference type="ChEBI" id="CHEBI:15636"/>
        <dbReference type="ChEBI" id="CHEBI:28938"/>
        <dbReference type="ChEBI" id="CHEBI:57453"/>
        <dbReference type="ChEBI" id="CHEBI:83100"/>
        <dbReference type="ChEBI" id="CHEBI:83143"/>
        <dbReference type="EC" id="2.1.2.10"/>
    </reaction>
</comment>
<dbReference type="InterPro" id="IPR029043">
    <property type="entry name" value="GcvT/YgfZ_C"/>
</dbReference>
<comment type="function">
    <text evidence="8">The glycine cleavage system catalyzes the degradation of glycine.</text>
</comment>
<evidence type="ECO:0000259" key="10">
    <source>
        <dbReference type="Pfam" id="PF08669"/>
    </source>
</evidence>
<keyword evidence="12" id="KW-1185">Reference proteome</keyword>
<dbReference type="GO" id="GO:0005960">
    <property type="term" value="C:glycine cleavage complex"/>
    <property type="evidence" value="ECO:0007669"/>
    <property type="project" value="InterPro"/>
</dbReference>
<dbReference type="InterPro" id="IPR027266">
    <property type="entry name" value="TrmE/GcvT-like"/>
</dbReference>
<dbReference type="FunFam" id="3.30.70.1400:FF:000001">
    <property type="entry name" value="Aminomethyltransferase"/>
    <property type="match status" value="1"/>
</dbReference>
<dbReference type="GeneID" id="26840870"/>
<dbReference type="Pfam" id="PF08669">
    <property type="entry name" value="GCV_T_C"/>
    <property type="match status" value="1"/>
</dbReference>
<dbReference type="SUPFAM" id="SSF103025">
    <property type="entry name" value="Folate-binding domain"/>
    <property type="match status" value="1"/>
</dbReference>
<dbReference type="PANTHER" id="PTHR43757">
    <property type="entry name" value="AMINOMETHYLTRANSFERASE"/>
    <property type="match status" value="1"/>
</dbReference>
<dbReference type="SUPFAM" id="SSF101790">
    <property type="entry name" value="Aminomethyltransferase beta-barrel domain"/>
    <property type="match status" value="1"/>
</dbReference>
<accession>A0A0V1PWF8</accession>
<evidence type="ECO:0000256" key="7">
    <source>
        <dbReference type="PIRSR" id="PIRSR006487-1"/>
    </source>
</evidence>
<dbReference type="OrthoDB" id="10263536at2759"/>
<name>A0A0V1PWF8_9ASCO</name>
<dbReference type="GO" id="GO:0008483">
    <property type="term" value="F:transaminase activity"/>
    <property type="evidence" value="ECO:0007669"/>
    <property type="project" value="UniProtKB-KW"/>
</dbReference>
<comment type="caution">
    <text evidence="11">The sequence shown here is derived from an EMBL/GenBank/DDBJ whole genome shotgun (WGS) entry which is preliminary data.</text>
</comment>
<evidence type="ECO:0000256" key="6">
    <source>
        <dbReference type="ARBA" id="ARBA00047665"/>
    </source>
</evidence>
<comment type="similarity">
    <text evidence="1 8">Belongs to the GcvT family.</text>
</comment>
<evidence type="ECO:0000259" key="9">
    <source>
        <dbReference type="Pfam" id="PF01571"/>
    </source>
</evidence>
<feature type="domain" description="GCVT N-terminal" evidence="9">
    <location>
        <begin position="21"/>
        <end position="284"/>
    </location>
</feature>
<reference evidence="11 12" key="1">
    <citation type="submission" date="2015-11" db="EMBL/GenBank/DDBJ databases">
        <title>The genome of Debaryomyces fabryi.</title>
        <authorList>
            <person name="Tafer H."/>
            <person name="Lopandic K."/>
        </authorList>
    </citation>
    <scope>NUCLEOTIDE SEQUENCE [LARGE SCALE GENOMIC DNA]</scope>
    <source>
        <strain evidence="11 12">CBS 789</strain>
    </source>
</reference>
<sequence>MSRVVGKRLYSSGSQLLKTPLYDCHVEFCGKMVPYAGFEMPVLYKGQTHTESHNWVRNNVGLFDVSHMLQHRISGKDVVDFLQKVTPINLSELDINSSSLSVLLNEQGGIIDDCIITKHGENEYYMVSNAGCREKDVAFLKKELQNFNDVNHDTFEGTLLAIQGPKAAEILQKFTNENLKSLTFGKSKFSHLSSIINSQVHFARCGYTGEDGFELSIPSSTAQETKESQEFFRLLINEYPDIVKPIGLAARDSLRLEAGMCLYGHELNESKTPIEATLAWLIPKSRRQDDATFNGASNILAQIKDRSLITHKRVGIKAKGPSPRDDCKVFAADGKEEIGYITSGAPSPTIGGNVAQAYVKNGLKIGTDVKIEIRGKLRDGVISKMPFVPSNYYRG</sequence>
<dbReference type="NCBIfam" id="NF001567">
    <property type="entry name" value="PRK00389.1"/>
    <property type="match status" value="1"/>
</dbReference>
<protein>
    <recommendedName>
        <fullName evidence="2 8">Aminomethyltransferase</fullName>
        <ecNumber evidence="2 8">2.1.2.10</ecNumber>
    </recommendedName>
    <alternativeName>
        <fullName evidence="5 8">Glycine cleavage system T protein</fullName>
    </alternativeName>
</protein>
<dbReference type="GO" id="GO:0006546">
    <property type="term" value="P:glycine catabolic process"/>
    <property type="evidence" value="ECO:0007669"/>
    <property type="project" value="InterPro"/>
</dbReference>
<feature type="binding site" evidence="7">
    <location>
        <position position="214"/>
    </location>
    <ligand>
        <name>substrate</name>
    </ligand>
</feature>
<dbReference type="RefSeq" id="XP_015466491.1">
    <property type="nucleotide sequence ID" value="XM_015612690.1"/>
</dbReference>
<evidence type="ECO:0000313" key="11">
    <source>
        <dbReference type="EMBL" id="KSA00389.1"/>
    </source>
</evidence>
<dbReference type="NCBIfam" id="TIGR00528">
    <property type="entry name" value="gcvT"/>
    <property type="match status" value="1"/>
</dbReference>
<comment type="subunit">
    <text evidence="8">The glycine cleavage system is composed of four proteins: P, T, L and H.</text>
</comment>
<dbReference type="GO" id="GO:0004047">
    <property type="term" value="F:aminomethyltransferase activity"/>
    <property type="evidence" value="ECO:0007669"/>
    <property type="project" value="UniProtKB-EC"/>
</dbReference>
<dbReference type="Pfam" id="PF01571">
    <property type="entry name" value="GCV_T"/>
    <property type="match status" value="1"/>
</dbReference>
<keyword evidence="8" id="KW-0496">Mitochondrion</keyword>
<proteinExistence type="inferred from homology"/>
<dbReference type="PIRSF" id="PIRSF006487">
    <property type="entry name" value="GcvT"/>
    <property type="match status" value="1"/>
</dbReference>
<evidence type="ECO:0000313" key="12">
    <source>
        <dbReference type="Proteomes" id="UP000054251"/>
    </source>
</evidence>
<dbReference type="Gene3D" id="4.10.1250.10">
    <property type="entry name" value="Aminomethyltransferase fragment"/>
    <property type="match status" value="1"/>
</dbReference>
<evidence type="ECO:0000256" key="1">
    <source>
        <dbReference type="ARBA" id="ARBA00008609"/>
    </source>
</evidence>
<dbReference type="EMBL" id="LMYN01000090">
    <property type="protein sequence ID" value="KSA00389.1"/>
    <property type="molecule type" value="Genomic_DNA"/>
</dbReference>
<dbReference type="Gene3D" id="3.30.70.1400">
    <property type="entry name" value="Aminomethyltransferase beta-barrel domains"/>
    <property type="match status" value="1"/>
</dbReference>
<dbReference type="Proteomes" id="UP000054251">
    <property type="component" value="Unassembled WGS sequence"/>
</dbReference>
<dbReference type="GO" id="GO:0005739">
    <property type="term" value="C:mitochondrion"/>
    <property type="evidence" value="ECO:0007669"/>
    <property type="project" value="UniProtKB-SubCell"/>
</dbReference>